<dbReference type="Proteomes" id="UP000239663">
    <property type="component" value="Unassembled WGS sequence"/>
</dbReference>
<dbReference type="EMBL" id="PKOZ01000014">
    <property type="protein sequence ID" value="PQD94127.1"/>
    <property type="molecule type" value="Genomic_DNA"/>
</dbReference>
<sequence>MKQIKQKYFSIAGMVVGAFSVIMSFVVKGQNYSSYEYRSSYGGDAYTGIQNAAATTANNVGYLTDLVAYGLFVILLVFGLACIVYFGKKLLVELEEEKMTAEKKVAPEGNTAEERKEPEVKVEECVDAASVISE</sequence>
<evidence type="ECO:0000313" key="2">
    <source>
        <dbReference type="EMBL" id="PQD94127.1"/>
    </source>
</evidence>
<name>A0A2S7MWJ9_9BACI</name>
<evidence type="ECO:0000256" key="1">
    <source>
        <dbReference type="SAM" id="Phobius"/>
    </source>
</evidence>
<reference evidence="2 3" key="1">
    <citation type="submission" date="2017-12" db="EMBL/GenBank/DDBJ databases">
        <title>Taxonomic description and draft genome of Pradoshia cofamensis Gen. nov., sp. nov., a thermotolerant bacillale isolated from anterior gut of earthworm Eisenia fetida.</title>
        <authorList>
            <person name="Saha T."/>
            <person name="Chakraborty R."/>
        </authorList>
    </citation>
    <scope>NUCLEOTIDE SEQUENCE [LARGE SCALE GENOMIC DNA]</scope>
    <source>
        <strain evidence="2 3">EAG3</strain>
    </source>
</reference>
<dbReference type="RefSeq" id="WP_104850564.1">
    <property type="nucleotide sequence ID" value="NZ_PKOZ01000014.1"/>
</dbReference>
<dbReference type="AlphaFoldDB" id="A0A2S7MWJ9"/>
<protein>
    <submittedName>
        <fullName evidence="2">Uncharacterized protein</fullName>
    </submittedName>
</protein>
<keyword evidence="3" id="KW-1185">Reference proteome</keyword>
<keyword evidence="1" id="KW-1133">Transmembrane helix</keyword>
<accession>A0A2S7MWJ9</accession>
<keyword evidence="1" id="KW-0812">Transmembrane</keyword>
<comment type="caution">
    <text evidence="2">The sequence shown here is derived from an EMBL/GenBank/DDBJ whole genome shotgun (WGS) entry which is preliminary data.</text>
</comment>
<proteinExistence type="predicted"/>
<dbReference type="OrthoDB" id="10010461at2"/>
<organism evidence="2 3">
    <name type="scientific">Pradoshia eiseniae</name>
    <dbReference type="NCBI Taxonomy" id="2064768"/>
    <lineage>
        <taxon>Bacteria</taxon>
        <taxon>Bacillati</taxon>
        <taxon>Bacillota</taxon>
        <taxon>Bacilli</taxon>
        <taxon>Bacillales</taxon>
        <taxon>Bacillaceae</taxon>
        <taxon>Pradoshia</taxon>
    </lineage>
</organism>
<feature type="transmembrane region" description="Helical" evidence="1">
    <location>
        <begin position="7"/>
        <end position="27"/>
    </location>
</feature>
<keyword evidence="1" id="KW-0472">Membrane</keyword>
<feature type="transmembrane region" description="Helical" evidence="1">
    <location>
        <begin position="66"/>
        <end position="86"/>
    </location>
</feature>
<evidence type="ECO:0000313" key="3">
    <source>
        <dbReference type="Proteomes" id="UP000239663"/>
    </source>
</evidence>
<gene>
    <name evidence="2" type="ORF">CYL18_16265</name>
</gene>